<dbReference type="SUPFAM" id="SSF50249">
    <property type="entry name" value="Nucleic acid-binding proteins"/>
    <property type="match status" value="1"/>
</dbReference>
<dbReference type="EMBL" id="OZ020111">
    <property type="protein sequence ID" value="CAK9263669.1"/>
    <property type="molecule type" value="Genomic_DNA"/>
</dbReference>
<accession>A0ABP0WB19</accession>
<proteinExistence type="inferred from homology"/>
<evidence type="ECO:0000313" key="9">
    <source>
        <dbReference type="Proteomes" id="UP001497444"/>
    </source>
</evidence>
<dbReference type="HAMAP" id="MF_00044">
    <property type="entry name" value="Asp_tRNA_synth_type1"/>
    <property type="match status" value="1"/>
</dbReference>
<dbReference type="InterPro" id="IPR045864">
    <property type="entry name" value="aa-tRNA-synth_II/BPL/LPL"/>
</dbReference>
<dbReference type="NCBIfam" id="TIGR00459">
    <property type="entry name" value="aspS_bact"/>
    <property type="match status" value="1"/>
</dbReference>
<dbReference type="InterPro" id="IPR047089">
    <property type="entry name" value="Asp-tRNA-ligase_1_N"/>
</dbReference>
<evidence type="ECO:0000256" key="3">
    <source>
        <dbReference type="ARBA" id="ARBA00022741"/>
    </source>
</evidence>
<dbReference type="PRINTS" id="PR01042">
    <property type="entry name" value="TRNASYNTHASP"/>
</dbReference>
<feature type="domain" description="Aminoacyl-transfer RNA synthetases class-II family profile" evidence="7">
    <location>
        <begin position="257"/>
        <end position="673"/>
    </location>
</feature>
<dbReference type="CDD" id="cd00777">
    <property type="entry name" value="AspRS_core"/>
    <property type="match status" value="1"/>
</dbReference>
<evidence type="ECO:0000313" key="8">
    <source>
        <dbReference type="EMBL" id="CAK9263669.1"/>
    </source>
</evidence>
<dbReference type="Gene3D" id="3.30.930.10">
    <property type="entry name" value="Bira Bifunctional Protein, Domain 2"/>
    <property type="match status" value="1"/>
</dbReference>
<comment type="similarity">
    <text evidence="1">Belongs to the class-II aminoacyl-tRNA synthetase family. Type 1 subfamily.</text>
</comment>
<dbReference type="InterPro" id="IPR029351">
    <property type="entry name" value="GAD_dom"/>
</dbReference>
<dbReference type="Gene3D" id="2.40.50.140">
    <property type="entry name" value="Nucleic acid-binding proteins"/>
    <property type="match status" value="1"/>
</dbReference>
<dbReference type="InterPro" id="IPR004524">
    <property type="entry name" value="Asp-tRNA-ligase_1"/>
</dbReference>
<evidence type="ECO:0000256" key="6">
    <source>
        <dbReference type="ARBA" id="ARBA00023146"/>
    </source>
</evidence>
<evidence type="ECO:0000256" key="5">
    <source>
        <dbReference type="ARBA" id="ARBA00022917"/>
    </source>
</evidence>
<dbReference type="SUPFAM" id="SSF55261">
    <property type="entry name" value="GAD domain-like"/>
    <property type="match status" value="1"/>
</dbReference>
<reference evidence="8" key="1">
    <citation type="submission" date="2024-02" db="EMBL/GenBank/DDBJ databases">
        <authorList>
            <consortium name="ELIXIR-Norway"/>
            <consortium name="Elixir Norway"/>
        </authorList>
    </citation>
    <scope>NUCLEOTIDE SEQUENCE</scope>
</reference>
<dbReference type="Pfam" id="PF00152">
    <property type="entry name" value="tRNA-synt_2"/>
    <property type="match status" value="1"/>
</dbReference>
<protein>
    <recommendedName>
        <fullName evidence="7">Aminoacyl-transfer RNA synthetases class-II family profile domain-containing protein</fullName>
    </recommendedName>
</protein>
<keyword evidence="5" id="KW-0648">Protein biosynthesis</keyword>
<dbReference type="Pfam" id="PF02938">
    <property type="entry name" value="GAD"/>
    <property type="match status" value="1"/>
</dbReference>
<dbReference type="InterPro" id="IPR047090">
    <property type="entry name" value="AspRS_core"/>
</dbReference>
<keyword evidence="4" id="KW-0067">ATP-binding</keyword>
<organism evidence="8 9">
    <name type="scientific">Sphagnum jensenii</name>
    <dbReference type="NCBI Taxonomy" id="128206"/>
    <lineage>
        <taxon>Eukaryota</taxon>
        <taxon>Viridiplantae</taxon>
        <taxon>Streptophyta</taxon>
        <taxon>Embryophyta</taxon>
        <taxon>Bryophyta</taxon>
        <taxon>Sphagnophytina</taxon>
        <taxon>Sphagnopsida</taxon>
        <taxon>Sphagnales</taxon>
        <taxon>Sphagnaceae</taxon>
        <taxon>Sphagnum</taxon>
    </lineage>
</organism>
<dbReference type="NCBIfam" id="NF001750">
    <property type="entry name" value="PRK00476.1"/>
    <property type="match status" value="1"/>
</dbReference>
<dbReference type="InterPro" id="IPR004365">
    <property type="entry name" value="NA-bd_OB_tRNA"/>
</dbReference>
<evidence type="ECO:0000256" key="2">
    <source>
        <dbReference type="ARBA" id="ARBA00022598"/>
    </source>
</evidence>
<keyword evidence="9" id="KW-1185">Reference proteome</keyword>
<gene>
    <name evidence="8" type="ORF">CSSPJE1EN1_LOCUS9147</name>
</gene>
<keyword evidence="3" id="KW-0547">Nucleotide-binding</keyword>
<name>A0ABP0WB19_9BRYO</name>
<dbReference type="Proteomes" id="UP001497444">
    <property type="component" value="Chromosome 16"/>
</dbReference>
<keyword evidence="2" id="KW-0436">Ligase</keyword>
<keyword evidence="6" id="KW-0030">Aminoacyl-tRNA synthetase</keyword>
<dbReference type="InterPro" id="IPR004115">
    <property type="entry name" value="GAD-like_sf"/>
</dbReference>
<dbReference type="InterPro" id="IPR006195">
    <property type="entry name" value="aa-tRNA-synth_II"/>
</dbReference>
<dbReference type="InterPro" id="IPR004364">
    <property type="entry name" value="Aa-tRNA-synt_II"/>
</dbReference>
<evidence type="ECO:0000256" key="4">
    <source>
        <dbReference type="ARBA" id="ARBA00022840"/>
    </source>
</evidence>
<dbReference type="InterPro" id="IPR002312">
    <property type="entry name" value="Asp/Asn-tRNA-synth_IIb"/>
</dbReference>
<dbReference type="CDD" id="cd04317">
    <property type="entry name" value="EcAspRS_like_N"/>
    <property type="match status" value="1"/>
</dbReference>
<evidence type="ECO:0000256" key="1">
    <source>
        <dbReference type="ARBA" id="ARBA00006303"/>
    </source>
</evidence>
<sequence length="709" mass="78574">MSVAMAAAAAAAAGCRLGVPRSHPFVGLSLRRRLPFFCCSRFPLQAVCYRTFLHKSFPVLQGRTRALLPVVVVNSSSSSAAALPETQQVSQQQQQQQRGSAGIVSEVLEFTRRSHLCGTLGEEQVGESVCICGWVASQRSHGAVAFVNLRDHTGIVQVTTDPINFADAHKMAERLRIEYVVAVEGTVRLRPKEVVNARMATGFVEVVAESIQVLNQVHVALPFLVTTADDSKDVPTEEVRLRYRHLDLRRPQMNRNLRLRHSIIKLIRTYLEDVHDFIEIETPILTRSTPEGARDYLVPSRIQAGDFYALPQSPQLFKQMLMVSGFDRYYQLARCFRDEDLRADRQPEFTQLDMELSFTPLEDMLKLNEGLIRHVFKEIKGFELPNPFPRLTYAEAMAHFGSDKPDLRYGLMLVEVGYIFTGSSFAPFASSIVDGGIVKAISVTGGVTKISATRLKKGDVYQQALKSGAKSLPYLKVLEGGELEGPPAITGNLSMEQKQELVARCGASPGDVILFAAGLPRAVNRTLDAMRTYLAENLGFIDKAAHEILWITDFPMFEWNEDEQRLEALHHPFTAPHPEDMGDLKTARALAYDLVYNGVEIGGGSLRIYRREIQEKVLDAIGLTPKQAEEKFGFLLEALDLGAPPHGGIAYGIDRLVMLLADETSIRDVIAFPKTTTARCLLTNAPASVDPLQLSQLKLTVMGSKNNPL</sequence>
<dbReference type="PROSITE" id="PS50862">
    <property type="entry name" value="AA_TRNA_LIGASE_II"/>
    <property type="match status" value="1"/>
</dbReference>
<dbReference type="SUPFAM" id="SSF55681">
    <property type="entry name" value="Class II aaRS and biotin synthetases"/>
    <property type="match status" value="1"/>
</dbReference>
<dbReference type="PANTHER" id="PTHR22594:SF5">
    <property type="entry name" value="ASPARTATE--TRNA LIGASE, MITOCHONDRIAL"/>
    <property type="match status" value="1"/>
</dbReference>
<dbReference type="InterPro" id="IPR012340">
    <property type="entry name" value="NA-bd_OB-fold"/>
</dbReference>
<evidence type="ECO:0000259" key="7">
    <source>
        <dbReference type="PROSITE" id="PS50862"/>
    </source>
</evidence>
<dbReference type="Pfam" id="PF01336">
    <property type="entry name" value="tRNA_anti-codon"/>
    <property type="match status" value="1"/>
</dbReference>
<dbReference type="Gene3D" id="3.30.1360.30">
    <property type="entry name" value="GAD-like domain"/>
    <property type="match status" value="1"/>
</dbReference>
<dbReference type="PANTHER" id="PTHR22594">
    <property type="entry name" value="ASPARTYL/LYSYL-TRNA SYNTHETASE"/>
    <property type="match status" value="1"/>
</dbReference>